<reference evidence="2 3" key="1">
    <citation type="submission" date="2019-09" db="EMBL/GenBank/DDBJ databases">
        <title>Complete Genome Sequence of Janibacter melonis M714 with both human health impact and industrial applications.</title>
        <authorList>
            <person name="Jin M."/>
            <person name="Zhao Q.R."/>
        </authorList>
    </citation>
    <scope>NUCLEOTIDE SEQUENCE [LARGE SCALE GENOMIC DNA]</scope>
    <source>
        <strain evidence="2 3">M714</strain>
    </source>
</reference>
<sequence>MPRLRNEANGVVVNVDTETAARLVGSWTDLESTSKPTPKRAAKKAAAAPSGDADGSEDN</sequence>
<dbReference type="Proteomes" id="UP000271708">
    <property type="component" value="Chromosome"/>
</dbReference>
<evidence type="ECO:0000313" key="2">
    <source>
        <dbReference type="EMBL" id="QFQ29714.1"/>
    </source>
</evidence>
<dbReference type="GeneID" id="59160364"/>
<evidence type="ECO:0000313" key="3">
    <source>
        <dbReference type="Proteomes" id="UP000271708"/>
    </source>
</evidence>
<dbReference type="AlphaFoldDB" id="A0A5P8FLB2"/>
<accession>A0A5P8FLB2</accession>
<gene>
    <name evidence="2" type="ORF">EEW87_004270</name>
</gene>
<dbReference type="EMBL" id="CP044548">
    <property type="protein sequence ID" value="QFQ29714.1"/>
    <property type="molecule type" value="Genomic_DNA"/>
</dbReference>
<proteinExistence type="predicted"/>
<dbReference type="InterPro" id="IPR055726">
    <property type="entry name" value="DUF7302"/>
</dbReference>
<feature type="region of interest" description="Disordered" evidence="1">
    <location>
        <begin position="27"/>
        <end position="59"/>
    </location>
</feature>
<dbReference type="KEGG" id="jme:EEW87_004270"/>
<dbReference type="RefSeq" id="WP_123091061.1">
    <property type="nucleotide sequence ID" value="NZ_CP044548.2"/>
</dbReference>
<organism evidence="2 3">
    <name type="scientific">Janibacter melonis</name>
    <dbReference type="NCBI Taxonomy" id="262209"/>
    <lineage>
        <taxon>Bacteria</taxon>
        <taxon>Bacillati</taxon>
        <taxon>Actinomycetota</taxon>
        <taxon>Actinomycetes</taxon>
        <taxon>Micrococcales</taxon>
        <taxon>Intrasporangiaceae</taxon>
        <taxon>Janibacter</taxon>
    </lineage>
</organism>
<evidence type="ECO:0000256" key="1">
    <source>
        <dbReference type="SAM" id="MobiDB-lite"/>
    </source>
</evidence>
<protein>
    <submittedName>
        <fullName evidence="2">Uncharacterized protein</fullName>
    </submittedName>
</protein>
<name>A0A5P8FLB2_9MICO</name>
<dbReference type="Pfam" id="PF23976">
    <property type="entry name" value="DUF7302"/>
    <property type="match status" value="1"/>
</dbReference>